<evidence type="ECO:0000313" key="6">
    <source>
        <dbReference type="Proteomes" id="UP000502823"/>
    </source>
</evidence>
<feature type="region of interest" description="Disordered" evidence="3">
    <location>
        <begin position="88"/>
        <end position="111"/>
    </location>
</feature>
<dbReference type="AlphaFoldDB" id="A0A6L2PRU5"/>
<dbReference type="GO" id="GO:0006508">
    <property type="term" value="P:proteolysis"/>
    <property type="evidence" value="ECO:0007669"/>
    <property type="project" value="InterPro"/>
</dbReference>
<feature type="region of interest" description="Disordered" evidence="3">
    <location>
        <begin position="125"/>
        <end position="162"/>
    </location>
</feature>
<protein>
    <recommendedName>
        <fullName evidence="4">Peptidase S1 domain-containing protein</fullName>
    </recommendedName>
</protein>
<keyword evidence="1" id="KW-1015">Disulfide bond</keyword>
<proteinExistence type="inferred from homology"/>
<comment type="caution">
    <text evidence="5">The sequence shown here is derived from an EMBL/GenBank/DDBJ whole genome shotgun (WGS) entry which is preliminary data.</text>
</comment>
<feature type="region of interest" description="Disordered" evidence="3">
    <location>
        <begin position="262"/>
        <end position="286"/>
    </location>
</feature>
<evidence type="ECO:0000259" key="4">
    <source>
        <dbReference type="SMART" id="SM00020"/>
    </source>
</evidence>
<evidence type="ECO:0000313" key="5">
    <source>
        <dbReference type="EMBL" id="GFG35371.1"/>
    </source>
</evidence>
<dbReference type="EMBL" id="BLKM01000549">
    <property type="protein sequence ID" value="GFG35371.1"/>
    <property type="molecule type" value="Genomic_DNA"/>
</dbReference>
<dbReference type="InterPro" id="IPR043504">
    <property type="entry name" value="Peptidase_S1_PA_chymotrypsin"/>
</dbReference>
<evidence type="ECO:0000256" key="1">
    <source>
        <dbReference type="ARBA" id="ARBA00023157"/>
    </source>
</evidence>
<dbReference type="Proteomes" id="UP000502823">
    <property type="component" value="Unassembled WGS sequence"/>
</dbReference>
<gene>
    <name evidence="5" type="ORF">Cfor_10112</name>
</gene>
<comment type="similarity">
    <text evidence="2">Belongs to the peptidase S1 family. CLIP subfamily.</text>
</comment>
<dbReference type="InterPro" id="IPR051487">
    <property type="entry name" value="Ser/Thr_Proteases_Immune/Dev"/>
</dbReference>
<feature type="domain" description="Peptidase S1" evidence="4">
    <location>
        <begin position="884"/>
        <end position="1056"/>
    </location>
</feature>
<sequence length="1071" mass="115584">MGVRSCRAGAGYCLLGTDCTLDEDFLPDDQGGHCDGLRSAFTPSAHFICCRYNAANRTISPESVPLSTPMSMGQDITDNNLGLSSDYSNTDTVGTGGEDYGASNFPSAESSEGNFVQNAEMSVGGASDLQNDNSARTETSIPANQASWSHSSSNIPLHTADNSATTTEMGYDISNRDSSDTVTYQEVLVTEGAGFSTQDDFSQFTSYEAEMSTDVYATTPNIFMNADVSSLEHPDGTASKKLQSEEQTTETYVTQFPAHIQDQSSGEYSAVTSSGDTGDRVHSNINSTGNVKNKLIESRAESYRTPLTVLTDQGIMKAYPSVVRAETEILVHDNKTSHRNADVQNDGVNTKETMTQVRKYKTDLSEGAERWTTNDVMEMNSVSHRATTVEFHPAVAVSDIGTAEELTSGTDNVAVTLLQSVSDNTVTSITLSDQGSGDTTTNMEIKSGEDPVKLYGGKNVLKDFEQNSFANTNGLSGALTEPATLASSTDFVSLLLLTATDAPISTTQNLEMSKDEIVNNISSELMSTDYEPFPSKDLTAVSESTGQFFLAQSLYRDTAGAVSKTVSSDLDRTDTPFQPSKTESEIIKNTMKGPEIINEIPVTITTELPLHAKITTIYRETIMSSSKNHDNKITLKPLHAEINNIGIVPALRNEDKGQTVMPETTESVNLEMKSTNKEEFITESFESPESGLYETTVSLQPDMLETKGISMQSNQLSASETIAEHVNVLGTTQPNEIATKSLLSNLEVSANQEEMDKTEGSDVSYNTEPAGGLQERSRTEIESKTAGFVDSDSNLEDVTEFISATPTVISSENGVTSEGTTVLPIVFETIGTSSPAKTVQSSSTPESSEPSVRVHSSILSNSIFPAAGVTTQETSEPSSLCSVETFEKFRGTKCWLVQFLTPYKDNSSLCVGSYLDSNTIVTSANCVSRVFDVGMTQVTLHSAGGAVTPHTMIRDIVVHEEYRNKGVKVLLNDIGLLRLEPGSELPPAACTLCLPKSDQELMDRPCSQTSLDQVQSMSDTQIGSPMVCNGGVLAGVASYHNPYPVYTPISDYVSWIQSNRKIHDYADNEWK</sequence>
<organism evidence="5 6">
    <name type="scientific">Coptotermes formosanus</name>
    <name type="common">Formosan subterranean termite</name>
    <dbReference type="NCBI Taxonomy" id="36987"/>
    <lineage>
        <taxon>Eukaryota</taxon>
        <taxon>Metazoa</taxon>
        <taxon>Ecdysozoa</taxon>
        <taxon>Arthropoda</taxon>
        <taxon>Hexapoda</taxon>
        <taxon>Insecta</taxon>
        <taxon>Pterygota</taxon>
        <taxon>Neoptera</taxon>
        <taxon>Polyneoptera</taxon>
        <taxon>Dictyoptera</taxon>
        <taxon>Blattodea</taxon>
        <taxon>Blattoidea</taxon>
        <taxon>Termitoidae</taxon>
        <taxon>Rhinotermitidae</taxon>
        <taxon>Coptotermes</taxon>
    </lineage>
</organism>
<dbReference type="Gene3D" id="2.40.10.10">
    <property type="entry name" value="Trypsin-like serine proteases"/>
    <property type="match status" value="1"/>
</dbReference>
<feature type="compositionally biased region" description="Polar residues" evidence="3">
    <location>
        <begin position="128"/>
        <end position="162"/>
    </location>
</feature>
<keyword evidence="6" id="KW-1185">Reference proteome</keyword>
<feature type="compositionally biased region" description="Polar residues" evidence="3">
    <location>
        <begin position="262"/>
        <end position="276"/>
    </location>
</feature>
<dbReference type="PANTHER" id="PTHR24256">
    <property type="entry name" value="TRYPTASE-RELATED"/>
    <property type="match status" value="1"/>
</dbReference>
<evidence type="ECO:0000256" key="2">
    <source>
        <dbReference type="ARBA" id="ARBA00024195"/>
    </source>
</evidence>
<dbReference type="InParanoid" id="A0A6L2PRU5"/>
<dbReference type="InterPro" id="IPR001254">
    <property type="entry name" value="Trypsin_dom"/>
</dbReference>
<dbReference type="SUPFAM" id="SSF50494">
    <property type="entry name" value="Trypsin-like serine proteases"/>
    <property type="match status" value="1"/>
</dbReference>
<name>A0A6L2PRU5_COPFO</name>
<feature type="region of interest" description="Disordered" evidence="3">
    <location>
        <begin position="752"/>
        <end position="776"/>
    </location>
</feature>
<dbReference type="OrthoDB" id="6380398at2759"/>
<evidence type="ECO:0000256" key="3">
    <source>
        <dbReference type="SAM" id="MobiDB-lite"/>
    </source>
</evidence>
<dbReference type="Pfam" id="PF00089">
    <property type="entry name" value="Trypsin"/>
    <property type="match status" value="1"/>
</dbReference>
<accession>A0A6L2PRU5</accession>
<dbReference type="InterPro" id="IPR009003">
    <property type="entry name" value="Peptidase_S1_PA"/>
</dbReference>
<dbReference type="SMART" id="SM00020">
    <property type="entry name" value="Tryp_SPc"/>
    <property type="match status" value="1"/>
</dbReference>
<dbReference type="GO" id="GO:0004252">
    <property type="term" value="F:serine-type endopeptidase activity"/>
    <property type="evidence" value="ECO:0007669"/>
    <property type="project" value="InterPro"/>
</dbReference>
<reference evidence="6" key="1">
    <citation type="submission" date="2020-01" db="EMBL/GenBank/DDBJ databases">
        <title>Draft genome sequence of the Termite Coptotermes fromosanus.</title>
        <authorList>
            <person name="Itakura S."/>
            <person name="Yosikawa Y."/>
            <person name="Umezawa K."/>
        </authorList>
    </citation>
    <scope>NUCLEOTIDE SEQUENCE [LARGE SCALE GENOMIC DNA]</scope>
</reference>